<comment type="similarity">
    <text evidence="1">Belongs to the GatC family.</text>
</comment>
<dbReference type="NCBIfam" id="TIGR00135">
    <property type="entry name" value="gatC"/>
    <property type="match status" value="1"/>
</dbReference>
<dbReference type="GO" id="GO:0016740">
    <property type="term" value="F:transferase activity"/>
    <property type="evidence" value="ECO:0007669"/>
    <property type="project" value="UniProtKB-KW"/>
</dbReference>
<comment type="catalytic activity">
    <reaction evidence="1">
        <text>L-glutamyl-tRNA(Gln) + L-glutamine + ATP + H2O = L-glutaminyl-tRNA(Gln) + L-glutamate + ADP + phosphate + H(+)</text>
        <dbReference type="Rhea" id="RHEA:17521"/>
        <dbReference type="Rhea" id="RHEA-COMP:9681"/>
        <dbReference type="Rhea" id="RHEA-COMP:9684"/>
        <dbReference type="ChEBI" id="CHEBI:15377"/>
        <dbReference type="ChEBI" id="CHEBI:15378"/>
        <dbReference type="ChEBI" id="CHEBI:29985"/>
        <dbReference type="ChEBI" id="CHEBI:30616"/>
        <dbReference type="ChEBI" id="CHEBI:43474"/>
        <dbReference type="ChEBI" id="CHEBI:58359"/>
        <dbReference type="ChEBI" id="CHEBI:78520"/>
        <dbReference type="ChEBI" id="CHEBI:78521"/>
        <dbReference type="ChEBI" id="CHEBI:456216"/>
    </reaction>
</comment>
<dbReference type="GO" id="GO:0050567">
    <property type="term" value="F:glutaminyl-tRNA synthase (glutamine-hydrolyzing) activity"/>
    <property type="evidence" value="ECO:0007669"/>
    <property type="project" value="UniProtKB-UniRule"/>
</dbReference>
<keyword evidence="3" id="KW-1185">Reference proteome</keyword>
<name>A0A378I3L3_9GAMM</name>
<accession>A0A378I3L3</accession>
<keyword evidence="1" id="KW-0547">Nucleotide-binding</keyword>
<dbReference type="PANTHER" id="PTHR15004:SF0">
    <property type="entry name" value="GLUTAMYL-TRNA(GLN) AMIDOTRANSFERASE SUBUNIT C, MITOCHONDRIAL"/>
    <property type="match status" value="1"/>
</dbReference>
<dbReference type="Gene3D" id="1.10.20.60">
    <property type="entry name" value="Glu-tRNAGln amidotransferase C subunit, N-terminal domain"/>
    <property type="match status" value="1"/>
</dbReference>
<gene>
    <name evidence="1 2" type="primary">gatC</name>
    <name evidence="2" type="ORF">NCTC13315_01830</name>
</gene>
<comment type="catalytic activity">
    <reaction evidence="1">
        <text>L-aspartyl-tRNA(Asn) + L-glutamine + ATP + H2O = L-asparaginyl-tRNA(Asn) + L-glutamate + ADP + phosphate + 2 H(+)</text>
        <dbReference type="Rhea" id="RHEA:14513"/>
        <dbReference type="Rhea" id="RHEA-COMP:9674"/>
        <dbReference type="Rhea" id="RHEA-COMP:9677"/>
        <dbReference type="ChEBI" id="CHEBI:15377"/>
        <dbReference type="ChEBI" id="CHEBI:15378"/>
        <dbReference type="ChEBI" id="CHEBI:29985"/>
        <dbReference type="ChEBI" id="CHEBI:30616"/>
        <dbReference type="ChEBI" id="CHEBI:43474"/>
        <dbReference type="ChEBI" id="CHEBI:58359"/>
        <dbReference type="ChEBI" id="CHEBI:78515"/>
        <dbReference type="ChEBI" id="CHEBI:78516"/>
        <dbReference type="ChEBI" id="CHEBI:456216"/>
    </reaction>
</comment>
<dbReference type="GO" id="GO:0070681">
    <property type="term" value="P:glutaminyl-tRNAGln biosynthesis via transamidation"/>
    <property type="evidence" value="ECO:0007669"/>
    <property type="project" value="TreeGrafter"/>
</dbReference>
<dbReference type="GO" id="GO:0006412">
    <property type="term" value="P:translation"/>
    <property type="evidence" value="ECO:0007669"/>
    <property type="project" value="UniProtKB-UniRule"/>
</dbReference>
<comment type="subunit">
    <text evidence="1">Heterotrimer of A, B and C subunits.</text>
</comment>
<dbReference type="GO" id="GO:0050566">
    <property type="term" value="F:asparaginyl-tRNA synthase (glutamine-hydrolyzing) activity"/>
    <property type="evidence" value="ECO:0007669"/>
    <property type="project" value="RHEA"/>
</dbReference>
<dbReference type="PANTHER" id="PTHR15004">
    <property type="entry name" value="GLUTAMYL-TRNA(GLN) AMIDOTRANSFERASE SUBUNIT C, MITOCHONDRIAL"/>
    <property type="match status" value="1"/>
</dbReference>
<dbReference type="Proteomes" id="UP000254968">
    <property type="component" value="Unassembled WGS sequence"/>
</dbReference>
<dbReference type="InterPro" id="IPR036113">
    <property type="entry name" value="Asp/Glu-ADT_sf_sub_c"/>
</dbReference>
<keyword evidence="2" id="KW-0808">Transferase</keyword>
<reference evidence="2 3" key="1">
    <citation type="submission" date="2018-06" db="EMBL/GenBank/DDBJ databases">
        <authorList>
            <consortium name="Pathogen Informatics"/>
            <person name="Doyle S."/>
        </authorList>
    </citation>
    <scope>NUCLEOTIDE SEQUENCE [LARGE SCALE GENOMIC DNA]</scope>
    <source>
        <strain evidence="2 3">NCTC13315</strain>
    </source>
</reference>
<dbReference type="SUPFAM" id="SSF141000">
    <property type="entry name" value="Glu-tRNAGln amidotransferase C subunit"/>
    <property type="match status" value="1"/>
</dbReference>
<proteinExistence type="inferred from homology"/>
<dbReference type="AlphaFoldDB" id="A0A378I3L3"/>
<dbReference type="RefSeq" id="WP_115302973.1">
    <property type="nucleotide sequence ID" value="NZ_CAAAHO010000007.1"/>
</dbReference>
<dbReference type="OrthoDB" id="9794326at2"/>
<dbReference type="GO" id="GO:0006450">
    <property type="term" value="P:regulation of translational fidelity"/>
    <property type="evidence" value="ECO:0007669"/>
    <property type="project" value="InterPro"/>
</dbReference>
<evidence type="ECO:0000313" key="3">
    <source>
        <dbReference type="Proteomes" id="UP000254968"/>
    </source>
</evidence>
<keyword evidence="1" id="KW-0067">ATP-binding</keyword>
<dbReference type="Pfam" id="PF02686">
    <property type="entry name" value="GatC"/>
    <property type="match status" value="1"/>
</dbReference>
<dbReference type="EMBL" id="UGNV01000001">
    <property type="protein sequence ID" value="STX29291.1"/>
    <property type="molecule type" value="Genomic_DNA"/>
</dbReference>
<keyword evidence="1 2" id="KW-0436">Ligase</keyword>
<dbReference type="EC" id="6.3.5.-" evidence="1"/>
<evidence type="ECO:0000313" key="2">
    <source>
        <dbReference type="EMBL" id="STX29291.1"/>
    </source>
</evidence>
<evidence type="ECO:0000256" key="1">
    <source>
        <dbReference type="HAMAP-Rule" id="MF_00122"/>
    </source>
</evidence>
<sequence>MTISKNDLHKIARLAYLEPETEEMEKLALEVNAIIDFVQQLQGLDTAEVHPLFHPLNLKQRLRDDEITEQNCIDELASIAPQFENDLYLVPKFVDVDTGQ</sequence>
<dbReference type="GO" id="GO:0005524">
    <property type="term" value="F:ATP binding"/>
    <property type="evidence" value="ECO:0007669"/>
    <property type="project" value="UniProtKB-KW"/>
</dbReference>
<dbReference type="InterPro" id="IPR003837">
    <property type="entry name" value="GatC"/>
</dbReference>
<keyword evidence="1" id="KW-0648">Protein biosynthesis</keyword>
<organism evidence="2 3">
    <name type="scientific">Legionella beliardensis</name>
    <dbReference type="NCBI Taxonomy" id="91822"/>
    <lineage>
        <taxon>Bacteria</taxon>
        <taxon>Pseudomonadati</taxon>
        <taxon>Pseudomonadota</taxon>
        <taxon>Gammaproteobacteria</taxon>
        <taxon>Legionellales</taxon>
        <taxon>Legionellaceae</taxon>
        <taxon>Legionella</taxon>
    </lineage>
</organism>
<comment type="function">
    <text evidence="1">Allows the formation of correctly charged Asn-tRNA(Asn) or Gln-tRNA(Gln) through the transamidation of misacylated Asp-tRNA(Asn) or Glu-tRNA(Gln) in organisms which lack either or both of asparaginyl-tRNA or glutaminyl-tRNA synthetases. The reaction takes place in the presence of glutamine and ATP through an activated phospho-Asp-tRNA(Asn) or phospho-Glu-tRNA(Gln).</text>
</comment>
<protein>
    <recommendedName>
        <fullName evidence="1">Aspartyl/glutamyl-tRNA(Asn/Gln) amidotransferase subunit C</fullName>
        <shortName evidence="1">Asp/Glu-ADT subunit C</shortName>
        <ecNumber evidence="1">6.3.5.-</ecNumber>
    </recommendedName>
</protein>
<dbReference type="HAMAP" id="MF_00122">
    <property type="entry name" value="GatC"/>
    <property type="match status" value="1"/>
</dbReference>